<evidence type="ECO:0000313" key="2">
    <source>
        <dbReference type="EMBL" id="KRX05057.1"/>
    </source>
</evidence>
<comment type="caution">
    <text evidence="2">The sequence shown here is derived from an EMBL/GenBank/DDBJ whole genome shotgun (WGS) entry which is preliminary data.</text>
</comment>
<proteinExistence type="predicted"/>
<dbReference type="AlphaFoldDB" id="A0A0V0QSB5"/>
<keyword evidence="3" id="KW-1185">Reference proteome</keyword>
<dbReference type="OrthoDB" id="313172at2759"/>
<feature type="compositionally biased region" description="Polar residues" evidence="1">
    <location>
        <begin position="1"/>
        <end position="13"/>
    </location>
</feature>
<evidence type="ECO:0000313" key="3">
    <source>
        <dbReference type="Proteomes" id="UP000054937"/>
    </source>
</evidence>
<organism evidence="2 3">
    <name type="scientific">Pseudocohnilembus persalinus</name>
    <name type="common">Ciliate</name>
    <dbReference type="NCBI Taxonomy" id="266149"/>
    <lineage>
        <taxon>Eukaryota</taxon>
        <taxon>Sar</taxon>
        <taxon>Alveolata</taxon>
        <taxon>Ciliophora</taxon>
        <taxon>Intramacronucleata</taxon>
        <taxon>Oligohymenophorea</taxon>
        <taxon>Scuticociliatia</taxon>
        <taxon>Philasterida</taxon>
        <taxon>Pseudocohnilembidae</taxon>
        <taxon>Pseudocohnilembus</taxon>
    </lineage>
</organism>
<dbReference type="Proteomes" id="UP000054937">
    <property type="component" value="Unassembled WGS sequence"/>
</dbReference>
<accession>A0A0V0QSB5</accession>
<feature type="region of interest" description="Disordered" evidence="1">
    <location>
        <begin position="1"/>
        <end position="27"/>
    </location>
</feature>
<evidence type="ECO:0000256" key="1">
    <source>
        <dbReference type="SAM" id="MobiDB-lite"/>
    </source>
</evidence>
<dbReference type="EMBL" id="LDAU01000110">
    <property type="protein sequence ID" value="KRX05057.1"/>
    <property type="molecule type" value="Genomic_DNA"/>
</dbReference>
<feature type="compositionally biased region" description="Low complexity" evidence="1">
    <location>
        <begin position="66"/>
        <end position="88"/>
    </location>
</feature>
<sequence>MEKQLQYNKQFSPRNKLKQKNSGEQSLHSQIYQNNNLSNQSQNNIDDGKKIVQSQPVQYKAKKKSNNNTGNTNDSQGQNNISNNINSQTQKLPNLIQQKDPVKIELKNKMEQQSELINKLKKQIERSPRVGNLKEMEQKMDLIRTKKGFLPRQRSAETGIFVERVGSSYFQIIENLLNSSIQLHDDLQKKYESQIKENLEMINKLVSEKKELEGSIRKLKSQNIVSENLYKITKINSDSLQTEVQMLSDLLKKDIQSMVNHLGDVEKYQQEQKEKLLSNNKASDPTEKLMSGLDDLNNMIDTLSVEHKSKDNFLNTMNGLLKAMLKGTKKDAFTQVDEGELIWSPNQIYISDFQNVPYPSDLTSLGINLGNTNDLTFQQHRSNKNERKRINKLPNSLKKIWQQLI</sequence>
<protein>
    <submittedName>
        <fullName evidence="2">Uncharacterized protein</fullName>
    </submittedName>
</protein>
<gene>
    <name evidence="2" type="ORF">PPERSA_06691</name>
</gene>
<reference evidence="2 3" key="1">
    <citation type="journal article" date="2015" name="Sci. Rep.">
        <title>Genome of the facultative scuticociliatosis pathogen Pseudocohnilembus persalinus provides insight into its virulence through horizontal gene transfer.</title>
        <authorList>
            <person name="Xiong J."/>
            <person name="Wang G."/>
            <person name="Cheng J."/>
            <person name="Tian M."/>
            <person name="Pan X."/>
            <person name="Warren A."/>
            <person name="Jiang C."/>
            <person name="Yuan D."/>
            <person name="Miao W."/>
        </authorList>
    </citation>
    <scope>NUCLEOTIDE SEQUENCE [LARGE SCALE GENOMIC DNA]</scope>
    <source>
        <strain evidence="2">36N120E</strain>
    </source>
</reference>
<name>A0A0V0QSB5_PSEPJ</name>
<feature type="region of interest" description="Disordered" evidence="1">
    <location>
        <begin position="57"/>
        <end position="96"/>
    </location>
</feature>
<dbReference type="InParanoid" id="A0A0V0QSB5"/>